<dbReference type="InterPro" id="IPR036282">
    <property type="entry name" value="Glutathione-S-Trfase_C_sf"/>
</dbReference>
<dbReference type="AlphaFoldDB" id="A0A975DJ10"/>
<dbReference type="Gene3D" id="1.20.1050.10">
    <property type="match status" value="1"/>
</dbReference>
<name>A0A975DJ10_9GAMM</name>
<reference evidence="2" key="1">
    <citation type="submission" date="2021-03" db="EMBL/GenBank/DDBJ databases">
        <title>Complete Genome of Pseudoalteromonas xiamenensis STKMTI.2, a new potential marine bacterium producing anti-Vibrio compounds.</title>
        <authorList>
            <person name="Handayani D.P."/>
            <person name="Isnansetyo A."/>
            <person name="Istiqomah I."/>
            <person name="Jumina J."/>
        </authorList>
    </citation>
    <scope>NUCLEOTIDE SEQUENCE</scope>
    <source>
        <strain evidence="2">STKMTI.2</strain>
    </source>
</reference>
<dbReference type="RefSeq" id="WP_208844148.1">
    <property type="nucleotide sequence ID" value="NZ_CP072133.1"/>
</dbReference>
<protein>
    <submittedName>
        <fullName evidence="2">Glutathione S-transferase family protein</fullName>
    </submittedName>
</protein>
<sequence>MILYGSNTSPFARRLRLWLAREHLPFTYQHIDIFSTEGRAILNEHNPAKKIPFLVDGATVICDSNVIFRYVSQKFQLSALTWQQENVLTYINACNDSCVELLLCDRSGFDTKDDKLFFNLQRERVSSLLTLLDEECEKSSFINCSYLAISLYCLLDWIAFRALWTLDEHPNLQHFYSVFSTQDDVAQSDPRNH</sequence>
<gene>
    <name evidence="2" type="ORF">J5O05_06845</name>
</gene>
<dbReference type="CDD" id="cd00570">
    <property type="entry name" value="GST_N_family"/>
    <property type="match status" value="1"/>
</dbReference>
<evidence type="ECO:0000259" key="1">
    <source>
        <dbReference type="PROSITE" id="PS50404"/>
    </source>
</evidence>
<dbReference type="Proteomes" id="UP000664904">
    <property type="component" value="Chromosome"/>
</dbReference>
<organism evidence="2 3">
    <name type="scientific">Pseudoalteromonas xiamenensis</name>
    <dbReference type="NCBI Taxonomy" id="882626"/>
    <lineage>
        <taxon>Bacteria</taxon>
        <taxon>Pseudomonadati</taxon>
        <taxon>Pseudomonadota</taxon>
        <taxon>Gammaproteobacteria</taxon>
        <taxon>Alteromonadales</taxon>
        <taxon>Pseudoalteromonadaceae</taxon>
        <taxon>Pseudoalteromonas</taxon>
    </lineage>
</organism>
<dbReference type="EMBL" id="CP072133">
    <property type="protein sequence ID" value="QTH72524.1"/>
    <property type="molecule type" value="Genomic_DNA"/>
</dbReference>
<evidence type="ECO:0000313" key="3">
    <source>
        <dbReference type="Proteomes" id="UP000664904"/>
    </source>
</evidence>
<dbReference type="KEGG" id="pxi:J5O05_06845"/>
<proteinExistence type="predicted"/>
<dbReference type="SUPFAM" id="SSF52833">
    <property type="entry name" value="Thioredoxin-like"/>
    <property type="match status" value="1"/>
</dbReference>
<keyword evidence="3" id="KW-1185">Reference proteome</keyword>
<dbReference type="InterPro" id="IPR004045">
    <property type="entry name" value="Glutathione_S-Trfase_N"/>
</dbReference>
<dbReference type="Gene3D" id="3.40.30.10">
    <property type="entry name" value="Glutaredoxin"/>
    <property type="match status" value="1"/>
</dbReference>
<dbReference type="SUPFAM" id="SSF47616">
    <property type="entry name" value="GST C-terminal domain-like"/>
    <property type="match status" value="1"/>
</dbReference>
<feature type="domain" description="GST N-terminal" evidence="1">
    <location>
        <begin position="1"/>
        <end position="79"/>
    </location>
</feature>
<dbReference type="InterPro" id="IPR036249">
    <property type="entry name" value="Thioredoxin-like_sf"/>
</dbReference>
<accession>A0A975DJ10</accession>
<dbReference type="Pfam" id="PF13417">
    <property type="entry name" value="GST_N_3"/>
    <property type="match status" value="1"/>
</dbReference>
<dbReference type="PROSITE" id="PS50404">
    <property type="entry name" value="GST_NTER"/>
    <property type="match status" value="1"/>
</dbReference>
<evidence type="ECO:0000313" key="2">
    <source>
        <dbReference type="EMBL" id="QTH72524.1"/>
    </source>
</evidence>